<evidence type="ECO:0000313" key="1">
    <source>
        <dbReference type="EMBL" id="SFP80285.1"/>
    </source>
</evidence>
<evidence type="ECO:0000313" key="2">
    <source>
        <dbReference type="Proteomes" id="UP000198784"/>
    </source>
</evidence>
<gene>
    <name evidence="1" type="ORF">SAMN05216190_11963</name>
</gene>
<sequence>MAEKAMPAKGIAGMARSYTIPVARMQSGGGIEELGLPGHVDAFGGARNQWEGAGGDTGASRIFRG</sequence>
<dbReference type="Proteomes" id="UP000198784">
    <property type="component" value="Unassembled WGS sequence"/>
</dbReference>
<dbReference type="RefSeq" id="WP_090502365.1">
    <property type="nucleotide sequence ID" value="NZ_FOWX01000019.1"/>
</dbReference>
<organism evidence="1 2">
    <name type="scientific">Pseudomonas borbori</name>
    <dbReference type="NCBI Taxonomy" id="289003"/>
    <lineage>
        <taxon>Bacteria</taxon>
        <taxon>Pseudomonadati</taxon>
        <taxon>Pseudomonadota</taxon>
        <taxon>Gammaproteobacteria</taxon>
        <taxon>Pseudomonadales</taxon>
        <taxon>Pseudomonadaceae</taxon>
        <taxon>Pseudomonas</taxon>
    </lineage>
</organism>
<dbReference type="EMBL" id="FOWX01000019">
    <property type="protein sequence ID" value="SFP80285.1"/>
    <property type="molecule type" value="Genomic_DNA"/>
</dbReference>
<reference evidence="2" key="1">
    <citation type="submission" date="2016-10" db="EMBL/GenBank/DDBJ databases">
        <authorList>
            <person name="Varghese N."/>
            <person name="Submissions S."/>
        </authorList>
    </citation>
    <scope>NUCLEOTIDE SEQUENCE [LARGE SCALE GENOMIC DNA]</scope>
    <source>
        <strain evidence="2">DSM 17834</strain>
    </source>
</reference>
<dbReference type="AlphaFoldDB" id="A0A1I5TB57"/>
<proteinExistence type="predicted"/>
<accession>A0A1I5TB57</accession>
<name>A0A1I5TB57_9PSED</name>
<protein>
    <submittedName>
        <fullName evidence="1">Uncharacterized protein</fullName>
    </submittedName>
</protein>
<keyword evidence="2" id="KW-1185">Reference proteome</keyword>